<dbReference type="AlphaFoldDB" id="A0A842HBF6"/>
<keyword evidence="2" id="KW-1185">Reference proteome</keyword>
<dbReference type="EMBL" id="JACHVB010000012">
    <property type="protein sequence ID" value="MBC2593046.1"/>
    <property type="molecule type" value="Genomic_DNA"/>
</dbReference>
<dbReference type="Proteomes" id="UP000546464">
    <property type="component" value="Unassembled WGS sequence"/>
</dbReference>
<sequence length="757" mass="80429">MSTIPPTRIRIQADLFRFEAFGDVLRADDDEYRPKFRAGDDIQFEIGFFNNGTLQDISGIASVTLEIKPIDEELIERFSEDDDADNYDLRGPDLSLTPIRVKTIAATDLNPALTEVNWNTSAAEHCHALITLNSAESNIASGDRWLTIAVTTNDVPGRTRTVCAGPIRVLGGGLSQSASPEASTPETFYNTQESDVRFLQISNNLSDLSDTSSARDNLGLGEDDQPAFAGLSLSGELDLNSHRLRELDDAVSDTDALNRRSADSRYSRQSFNLSDLSSPAAARDNLDIFSKSETLRLAARDFGPSLHLDGVSGYVAMGTAIPVGPGDWTAALRINLHATPTSAINLIGSSNGSSSYGPLGVIYEPAGSLWRTSAHGTGNSVSVGSYELIPGRWVAAVIRKQSGTTSLWIDGQKIDESADSLDYAPFDRLGVRNTVSTPAGLSPLYLASFDFYNLALPDALIIASYSAVPTQAAPIPAYRWGWPGPFSEGWSFSTGSGSVVSSSYESFTMSASGTWRLWQYPKNGFPVKAGSTVPLNFNASSISGTVILRLADAAGNALTGNYVVQAGANNHAISVNTSAERAFWTFASSTGQTGFSVTDFVIAPLPGAIISLSPAAHAQSGYQLHDRSYNHIDALISQNGCTWTTPADRLRLCLRSAIADAWLGGSQRLLIPAGFRIVNIIATETAGNAATNLALGTTANGADIVSGFSITAGETKNLSVTGAFAARANAQPIHINDSPAGSWSGASIDLTFILERI</sequence>
<proteinExistence type="predicted"/>
<organism evidence="1 2">
    <name type="scientific">Ruficoccus amylovorans</name>
    <dbReference type="NCBI Taxonomy" id="1804625"/>
    <lineage>
        <taxon>Bacteria</taxon>
        <taxon>Pseudomonadati</taxon>
        <taxon>Verrucomicrobiota</taxon>
        <taxon>Opitutia</taxon>
        <taxon>Puniceicoccales</taxon>
        <taxon>Cerasicoccaceae</taxon>
        <taxon>Ruficoccus</taxon>
    </lineage>
</organism>
<name>A0A842HBF6_9BACT</name>
<comment type="caution">
    <text evidence="1">The sequence shown here is derived from an EMBL/GenBank/DDBJ whole genome shotgun (WGS) entry which is preliminary data.</text>
</comment>
<dbReference type="RefSeq" id="WP_185674045.1">
    <property type="nucleotide sequence ID" value="NZ_JACHVB010000012.1"/>
</dbReference>
<dbReference type="SUPFAM" id="SSF49899">
    <property type="entry name" value="Concanavalin A-like lectins/glucanases"/>
    <property type="match status" value="1"/>
</dbReference>
<dbReference type="Pfam" id="PF13385">
    <property type="entry name" value="Laminin_G_3"/>
    <property type="match status" value="1"/>
</dbReference>
<reference evidence="1 2" key="1">
    <citation type="submission" date="2020-07" db="EMBL/GenBank/DDBJ databases">
        <authorList>
            <person name="Feng X."/>
        </authorList>
    </citation>
    <scope>NUCLEOTIDE SEQUENCE [LARGE SCALE GENOMIC DNA]</scope>
    <source>
        <strain evidence="1 2">JCM31066</strain>
    </source>
</reference>
<accession>A0A842HBF6</accession>
<gene>
    <name evidence="1" type="ORF">H5P28_02115</name>
</gene>
<protein>
    <submittedName>
        <fullName evidence="1">Uncharacterized protein</fullName>
    </submittedName>
</protein>
<evidence type="ECO:0000313" key="2">
    <source>
        <dbReference type="Proteomes" id="UP000546464"/>
    </source>
</evidence>
<evidence type="ECO:0000313" key="1">
    <source>
        <dbReference type="EMBL" id="MBC2593046.1"/>
    </source>
</evidence>
<dbReference type="Gene3D" id="2.60.120.200">
    <property type="match status" value="1"/>
</dbReference>
<dbReference type="InterPro" id="IPR013320">
    <property type="entry name" value="ConA-like_dom_sf"/>
</dbReference>